<evidence type="ECO:0000313" key="3">
    <source>
        <dbReference type="Proteomes" id="UP000606974"/>
    </source>
</evidence>
<name>A0A8H7ASR1_9EURO</name>
<evidence type="ECO:0000313" key="2">
    <source>
        <dbReference type="EMBL" id="KAF7512272.1"/>
    </source>
</evidence>
<reference evidence="2" key="1">
    <citation type="submission" date="2020-02" db="EMBL/GenBank/DDBJ databases">
        <authorList>
            <person name="Palmer J.M."/>
        </authorList>
    </citation>
    <scope>NUCLEOTIDE SEQUENCE</scope>
    <source>
        <strain evidence="2">EPUS1.4</strain>
        <tissue evidence="2">Thallus</tissue>
    </source>
</reference>
<accession>A0A8H7ASR1</accession>
<proteinExistence type="predicted"/>
<keyword evidence="3" id="KW-1185">Reference proteome</keyword>
<gene>
    <name evidence="2" type="ORF">GJ744_001840</name>
</gene>
<dbReference type="AlphaFoldDB" id="A0A8H7ASR1"/>
<protein>
    <submittedName>
        <fullName evidence="2">Uncharacterized protein</fullName>
    </submittedName>
</protein>
<dbReference type="EMBL" id="JAACFV010000013">
    <property type="protein sequence ID" value="KAF7512272.1"/>
    <property type="molecule type" value="Genomic_DNA"/>
</dbReference>
<dbReference type="Proteomes" id="UP000606974">
    <property type="component" value="Unassembled WGS sequence"/>
</dbReference>
<organism evidence="2 3">
    <name type="scientific">Endocarpon pusillum</name>
    <dbReference type="NCBI Taxonomy" id="364733"/>
    <lineage>
        <taxon>Eukaryota</taxon>
        <taxon>Fungi</taxon>
        <taxon>Dikarya</taxon>
        <taxon>Ascomycota</taxon>
        <taxon>Pezizomycotina</taxon>
        <taxon>Eurotiomycetes</taxon>
        <taxon>Chaetothyriomycetidae</taxon>
        <taxon>Verrucariales</taxon>
        <taxon>Verrucariaceae</taxon>
        <taxon>Endocarpon</taxon>
    </lineage>
</organism>
<feature type="compositionally biased region" description="Polar residues" evidence="1">
    <location>
        <begin position="64"/>
        <end position="80"/>
    </location>
</feature>
<evidence type="ECO:0000256" key="1">
    <source>
        <dbReference type="SAM" id="MobiDB-lite"/>
    </source>
</evidence>
<comment type="caution">
    <text evidence="2">The sequence shown here is derived from an EMBL/GenBank/DDBJ whole genome shotgun (WGS) entry which is preliminary data.</text>
</comment>
<feature type="region of interest" description="Disordered" evidence="1">
    <location>
        <begin position="33"/>
        <end position="82"/>
    </location>
</feature>
<sequence length="107" mass="11769">MRLCGGKNEAASISYQRSDDLVGLLLSMTAASNKGRSKPVNGHENFLPGPPSYQVTTPKLLRNGQPSPDSYPSQRPSSNPRDVREVVGRYDLSFQAVVPWPYPSRSH</sequence>